<dbReference type="EMBL" id="CCXY01000302">
    <property type="protein sequence ID" value="CEG13329.1"/>
    <property type="molecule type" value="Genomic_DNA"/>
</dbReference>
<protein>
    <submittedName>
        <fullName evidence="1">Uncharacterized protein</fullName>
    </submittedName>
</protein>
<accession>A0A098ECT2</accession>
<proteinExistence type="predicted"/>
<sequence length="52" mass="5725">MIIATLSPSKTNPIVNELLVFTVVTKNVGNLSTLNSSYTYYYLGTILHNFTG</sequence>
<name>A0A098ECT2_9ZZZZ</name>
<dbReference type="AlphaFoldDB" id="A0A098ECT2"/>
<gene>
    <name evidence="1" type="ORF">MSIBF_A3700002</name>
</gene>
<reference evidence="1" key="1">
    <citation type="submission" date="2014-09" db="EMBL/GenBank/DDBJ databases">
        <authorList>
            <person name="Probst J Alexander"/>
        </authorList>
    </citation>
    <scope>NUCLEOTIDE SEQUENCE</scope>
</reference>
<evidence type="ECO:0000313" key="1">
    <source>
        <dbReference type="EMBL" id="CEG13329.1"/>
    </source>
</evidence>
<organism evidence="1">
    <name type="scientific">groundwater metagenome</name>
    <dbReference type="NCBI Taxonomy" id="717931"/>
    <lineage>
        <taxon>unclassified sequences</taxon>
        <taxon>metagenomes</taxon>
        <taxon>ecological metagenomes</taxon>
    </lineage>
</organism>